<sequence>MQLPALHLYVFYRRKIKELLIKNNYSTKELSKKLNISIGLTRRILNDLKFQNEIEWFARWYGKNAGYCRVWRILESEEK</sequence>
<accession>A0A6M3LHV2</accession>
<dbReference type="EMBL" id="MT143083">
    <property type="protein sequence ID" value="QJA92628.1"/>
    <property type="molecule type" value="Genomic_DNA"/>
</dbReference>
<proteinExistence type="predicted"/>
<dbReference type="AlphaFoldDB" id="A0A6M3LHV2"/>
<name>A0A6M3LHV2_9ZZZZ</name>
<evidence type="ECO:0000313" key="1">
    <source>
        <dbReference type="EMBL" id="QJA92628.1"/>
    </source>
</evidence>
<protein>
    <submittedName>
        <fullName evidence="1">Uncharacterized protein</fullName>
    </submittedName>
</protein>
<organism evidence="1">
    <name type="scientific">viral metagenome</name>
    <dbReference type="NCBI Taxonomy" id="1070528"/>
    <lineage>
        <taxon>unclassified sequences</taxon>
        <taxon>metagenomes</taxon>
        <taxon>organismal metagenomes</taxon>
    </lineage>
</organism>
<reference evidence="1" key="1">
    <citation type="submission" date="2020-03" db="EMBL/GenBank/DDBJ databases">
        <title>The deep terrestrial virosphere.</title>
        <authorList>
            <person name="Holmfeldt K."/>
            <person name="Nilsson E."/>
            <person name="Simone D."/>
            <person name="Lopez-Fernandez M."/>
            <person name="Wu X."/>
            <person name="de Brujin I."/>
            <person name="Lundin D."/>
            <person name="Andersson A."/>
            <person name="Bertilsson S."/>
            <person name="Dopson M."/>
        </authorList>
    </citation>
    <scope>NUCLEOTIDE SEQUENCE</scope>
    <source>
        <strain evidence="1">MM415B04548</strain>
    </source>
</reference>
<gene>
    <name evidence="1" type="ORF">MM415B04548_0002</name>
</gene>